<evidence type="ECO:0000259" key="2">
    <source>
        <dbReference type="Pfam" id="PF13476"/>
    </source>
</evidence>
<dbReference type="SUPFAM" id="SSF52540">
    <property type="entry name" value="P-loop containing nucleoside triphosphate hydrolases"/>
    <property type="match status" value="1"/>
</dbReference>
<dbReference type="AlphaFoldDB" id="A0A0F9WUI1"/>
<evidence type="ECO:0000313" key="3">
    <source>
        <dbReference type="EMBL" id="KKN82533.1"/>
    </source>
</evidence>
<sequence>MTIDKIKAILPPSFVITSNSDNQKQLYVVQKYNGLDIAKYVFDLDYENQDIKLDDYQDKYIAKDYFDSEGNLQWNYYLIFLRSSLPAKFKKDIEKDETFARKFVFTYQELEDYLNYEKANSIVEENIVEKWKVELEKNDLQEVFSNEPYTQAVPRYLENKAKKLTELNPIDVEPDKAQDFMLDGISNIKLNDDYRSFPEQRNFDFGKVNLICGPNGVGKTSLMEGIELVVTGNNARNENDFPNNGAIDAKYEVNLDELADSYSNNIPKFKARNYYWYKTSYNKQKSNTLHHSFNRYNFYNSDSAYHLSNNANSNLLTPYLTAIALGTEFGAVRDRMIGFRKRMGDELANFKSNLEREQGLIKNAQEQKEALKKISNPEKIFDKFLDEAKIVKWLTVLPATINDSFINFEKDYDVIKGLLNSIVHSKVGKEFDAIDKLSNLENLKKGLEAKESEKGKLRKQLKIEEKQAKELEQNLKLLDEALSYLDNPEAFKIETIDEEIKASEKSISRVDVFLSEIGKLNINDISSSTYSFKNFRENQEEFLKVKESELGRSQAQLKIVKDALDKVKSIIVDIKYYGKEYIETKQDLSECPLCETPHTKSELEAKIQTKYDDKESSKDIGVFNKNIGLIEKEILEAKSRVTRLKSYEDTLKGFFPIDISSMPITELTILTEEEVRQLAISKKEFDELKTLSLDLRLKGYDVNEFIELKRNLASKYNDFSFTVENKFQFESLKKSEQKSFDDNKEKVDSVKNKIEEIDGIILELIKDKYDLERYAEQLNFEIKEFQSYKNYFSDLHKYIDFEKDDFIIELRHSLESLFKTFQNFKEQKVKFEELNLANKIIEESNEKIKKSQPKVTRAESALQVLHKLITEDSEDIVLDDFFKKNESEISEIFTNIHAPQEFTKLSFSSGQILLHKKDSLTEVPISQISTGQRSALALSVFLALNKKLTNGPNLIIFDDPVTYTDDLNILSFLDYLRSIVINESRQVVFATASNKIAKLFEKKFAFLNTDFKKFELSRS</sequence>
<feature type="coiled-coil region" evidence="1">
    <location>
        <begin position="347"/>
        <end position="374"/>
    </location>
</feature>
<feature type="domain" description="Rad50/SbcC-type AAA" evidence="2">
    <location>
        <begin position="194"/>
        <end position="480"/>
    </location>
</feature>
<comment type="caution">
    <text evidence="3">The sequence shown here is derived from an EMBL/GenBank/DDBJ whole genome shotgun (WGS) entry which is preliminary data.</text>
</comment>
<dbReference type="GO" id="GO:0016887">
    <property type="term" value="F:ATP hydrolysis activity"/>
    <property type="evidence" value="ECO:0007669"/>
    <property type="project" value="InterPro"/>
</dbReference>
<evidence type="ECO:0000256" key="1">
    <source>
        <dbReference type="SAM" id="Coils"/>
    </source>
</evidence>
<protein>
    <recommendedName>
        <fullName evidence="2">Rad50/SbcC-type AAA domain-containing protein</fullName>
    </recommendedName>
</protein>
<dbReference type="PANTHER" id="PTHR32114:SF2">
    <property type="entry name" value="ABC TRANSPORTER ABCH.3"/>
    <property type="match status" value="1"/>
</dbReference>
<dbReference type="InterPro" id="IPR027417">
    <property type="entry name" value="P-loop_NTPase"/>
</dbReference>
<dbReference type="InterPro" id="IPR038729">
    <property type="entry name" value="Rad50/SbcC_AAA"/>
</dbReference>
<name>A0A0F9WUI1_9ZZZZ</name>
<proteinExistence type="predicted"/>
<feature type="coiled-coil region" evidence="1">
    <location>
        <begin position="440"/>
        <end position="481"/>
    </location>
</feature>
<reference evidence="3" key="1">
    <citation type="journal article" date="2015" name="Nature">
        <title>Complex archaea that bridge the gap between prokaryotes and eukaryotes.</title>
        <authorList>
            <person name="Spang A."/>
            <person name="Saw J.H."/>
            <person name="Jorgensen S.L."/>
            <person name="Zaremba-Niedzwiedzka K."/>
            <person name="Martijn J."/>
            <person name="Lind A.E."/>
            <person name="van Eijk R."/>
            <person name="Schleper C."/>
            <person name="Guy L."/>
            <person name="Ettema T.J."/>
        </authorList>
    </citation>
    <scope>NUCLEOTIDE SEQUENCE</scope>
</reference>
<dbReference type="GO" id="GO:0006302">
    <property type="term" value="P:double-strand break repair"/>
    <property type="evidence" value="ECO:0007669"/>
    <property type="project" value="InterPro"/>
</dbReference>
<dbReference type="CDD" id="cd00267">
    <property type="entry name" value="ABC_ATPase"/>
    <property type="match status" value="1"/>
</dbReference>
<accession>A0A0F9WUI1</accession>
<gene>
    <name evidence="3" type="ORF">LCGC14_0308290</name>
</gene>
<dbReference type="Gene3D" id="3.40.50.300">
    <property type="entry name" value="P-loop containing nucleotide triphosphate hydrolases"/>
    <property type="match status" value="2"/>
</dbReference>
<keyword evidence="1" id="KW-0175">Coiled coil</keyword>
<dbReference type="EMBL" id="LAZR01000199">
    <property type="protein sequence ID" value="KKN82533.1"/>
    <property type="molecule type" value="Genomic_DNA"/>
</dbReference>
<dbReference type="PANTHER" id="PTHR32114">
    <property type="entry name" value="ABC TRANSPORTER ABCH.3"/>
    <property type="match status" value="1"/>
</dbReference>
<dbReference type="Pfam" id="PF13476">
    <property type="entry name" value="AAA_23"/>
    <property type="match status" value="1"/>
</dbReference>
<organism evidence="3">
    <name type="scientific">marine sediment metagenome</name>
    <dbReference type="NCBI Taxonomy" id="412755"/>
    <lineage>
        <taxon>unclassified sequences</taxon>
        <taxon>metagenomes</taxon>
        <taxon>ecological metagenomes</taxon>
    </lineage>
</organism>